<dbReference type="OrthoDB" id="162496at2759"/>
<sequence>MSFLDIGGQLIVIVVLLREFVRSSYWLVTHIPTVSRLHYDVMVDTFIGRRQATPTLNSGVATMSLSQIWLVNPWYLIGNCMYGIGTTAETQMLVEVLYYEWTISGGATYFIKGAMYAMRHAWVSIGVWTCIRFVVTTIRLPNGFNWPLQQLRLLEMYCSCRTLVFAFIVSSFVATRTRGQLYLTDRVNVVDQAHGLYKGSFTDSEDWQSLLVNHGLAIGFDVLLALLMRSLLSWTCPNHRDNSFFKVIDQHRVCAGFDLARLIAGSRSIVLDHRCVLLMPVADLYLIYASVNLWSTTAMVALPDAAHGHAIEFRTSDDGTMLLTNDAGVFVPALATLQNAGPSTVQYCAVV</sequence>
<dbReference type="GeneID" id="19957685"/>
<accession>T0R6N0</accession>
<dbReference type="Proteomes" id="UP000030762">
    <property type="component" value="Unassembled WGS sequence"/>
</dbReference>
<evidence type="ECO:0000313" key="2">
    <source>
        <dbReference type="Proteomes" id="UP000030762"/>
    </source>
</evidence>
<proteinExistence type="predicted"/>
<name>T0R6N0_SAPDV</name>
<reference evidence="1 2" key="1">
    <citation type="submission" date="2012-04" db="EMBL/GenBank/DDBJ databases">
        <title>The Genome Sequence of Saprolegnia declina VS20.</title>
        <authorList>
            <consortium name="The Broad Institute Genome Sequencing Platform"/>
            <person name="Russ C."/>
            <person name="Nusbaum C."/>
            <person name="Tyler B."/>
            <person name="van West P."/>
            <person name="Dieguez-Uribeondo J."/>
            <person name="de Bruijn I."/>
            <person name="Tripathy S."/>
            <person name="Jiang R."/>
            <person name="Young S.K."/>
            <person name="Zeng Q."/>
            <person name="Gargeya S."/>
            <person name="Fitzgerald M."/>
            <person name="Haas B."/>
            <person name="Abouelleil A."/>
            <person name="Alvarado L."/>
            <person name="Arachchi H.M."/>
            <person name="Berlin A."/>
            <person name="Chapman S.B."/>
            <person name="Goldberg J."/>
            <person name="Griggs A."/>
            <person name="Gujja S."/>
            <person name="Hansen M."/>
            <person name="Howarth C."/>
            <person name="Imamovic A."/>
            <person name="Larimer J."/>
            <person name="McCowen C."/>
            <person name="Montmayeur A."/>
            <person name="Murphy C."/>
            <person name="Neiman D."/>
            <person name="Pearson M."/>
            <person name="Priest M."/>
            <person name="Roberts A."/>
            <person name="Saif S."/>
            <person name="Shea T."/>
            <person name="Sisk P."/>
            <person name="Sykes S."/>
            <person name="Wortman J."/>
            <person name="Nusbaum C."/>
            <person name="Birren B."/>
        </authorList>
    </citation>
    <scope>NUCLEOTIDE SEQUENCE [LARGE SCALE GENOMIC DNA]</scope>
    <source>
        <strain evidence="1 2">VS20</strain>
    </source>
</reference>
<evidence type="ECO:0000313" key="1">
    <source>
        <dbReference type="EMBL" id="EQC25167.1"/>
    </source>
</evidence>
<gene>
    <name evidence="1" type="ORF">SDRG_16958</name>
</gene>
<dbReference type="InParanoid" id="T0R6N0"/>
<organism evidence="1 2">
    <name type="scientific">Saprolegnia diclina (strain VS20)</name>
    <dbReference type="NCBI Taxonomy" id="1156394"/>
    <lineage>
        <taxon>Eukaryota</taxon>
        <taxon>Sar</taxon>
        <taxon>Stramenopiles</taxon>
        <taxon>Oomycota</taxon>
        <taxon>Saprolegniomycetes</taxon>
        <taxon>Saprolegniales</taxon>
        <taxon>Saprolegniaceae</taxon>
        <taxon>Saprolegnia</taxon>
    </lineage>
</organism>
<keyword evidence="2" id="KW-1185">Reference proteome</keyword>
<dbReference type="RefSeq" id="XP_008621406.1">
    <property type="nucleotide sequence ID" value="XM_008623184.1"/>
</dbReference>
<dbReference type="EMBL" id="JH767298">
    <property type="protein sequence ID" value="EQC25167.1"/>
    <property type="molecule type" value="Genomic_DNA"/>
</dbReference>
<protein>
    <submittedName>
        <fullName evidence="1">Uncharacterized protein</fullName>
    </submittedName>
</protein>
<dbReference type="VEuPathDB" id="FungiDB:SDRG_16958"/>
<dbReference type="AlphaFoldDB" id="T0R6N0"/>